<dbReference type="RefSeq" id="WP_082152613.1">
    <property type="nucleotide sequence ID" value="NZ_LFTY01000002.1"/>
</dbReference>
<accession>A0A0J9E5R3</accession>
<dbReference type="PROSITE" id="PS50005">
    <property type="entry name" value="TPR"/>
    <property type="match status" value="1"/>
</dbReference>
<keyword evidence="5" id="KW-1185">Reference proteome</keyword>
<feature type="repeat" description="TPR" evidence="3">
    <location>
        <begin position="100"/>
        <end position="133"/>
    </location>
</feature>
<dbReference type="InterPro" id="IPR019734">
    <property type="entry name" value="TPR_rpt"/>
</dbReference>
<proteinExistence type="predicted"/>
<dbReference type="AlphaFoldDB" id="A0A0J9E5R3"/>
<protein>
    <submittedName>
        <fullName evidence="4">Uncharacterized protein</fullName>
    </submittedName>
</protein>
<evidence type="ECO:0000313" key="4">
    <source>
        <dbReference type="EMBL" id="KMW58072.1"/>
    </source>
</evidence>
<dbReference type="SUPFAM" id="SSF48452">
    <property type="entry name" value="TPR-like"/>
    <property type="match status" value="1"/>
</dbReference>
<keyword evidence="2 3" id="KW-0802">TPR repeat</keyword>
<dbReference type="Gene3D" id="1.25.40.10">
    <property type="entry name" value="Tetratricopeptide repeat domain"/>
    <property type="match status" value="1"/>
</dbReference>
<dbReference type="OrthoDB" id="9815010at2"/>
<name>A0A0J9E5R3_9RHOB</name>
<dbReference type="InterPro" id="IPR013105">
    <property type="entry name" value="TPR_2"/>
</dbReference>
<gene>
    <name evidence="4" type="ORF">AIOL_003042</name>
</gene>
<evidence type="ECO:0000256" key="3">
    <source>
        <dbReference type="PROSITE-ProRule" id="PRU00339"/>
    </source>
</evidence>
<keyword evidence="1" id="KW-0677">Repeat</keyword>
<dbReference type="SMART" id="SM00028">
    <property type="entry name" value="TPR"/>
    <property type="match status" value="3"/>
</dbReference>
<evidence type="ECO:0000256" key="2">
    <source>
        <dbReference type="ARBA" id="ARBA00022803"/>
    </source>
</evidence>
<organism evidence="4 5">
    <name type="scientific">Candidatus Rhodobacter oscarellae</name>
    <dbReference type="NCBI Taxonomy" id="1675527"/>
    <lineage>
        <taxon>Bacteria</taxon>
        <taxon>Pseudomonadati</taxon>
        <taxon>Pseudomonadota</taxon>
        <taxon>Alphaproteobacteria</taxon>
        <taxon>Rhodobacterales</taxon>
        <taxon>Rhodobacter group</taxon>
        <taxon>Rhodobacter</taxon>
    </lineage>
</organism>
<evidence type="ECO:0000256" key="1">
    <source>
        <dbReference type="ARBA" id="ARBA00022737"/>
    </source>
</evidence>
<dbReference type="EMBL" id="LFTY01000002">
    <property type="protein sequence ID" value="KMW58072.1"/>
    <property type="molecule type" value="Genomic_DNA"/>
</dbReference>
<dbReference type="Pfam" id="PF07719">
    <property type="entry name" value="TPR_2"/>
    <property type="match status" value="1"/>
</dbReference>
<dbReference type="PATRIC" id="fig|1675527.3.peg.3182"/>
<evidence type="ECO:0000313" key="5">
    <source>
        <dbReference type="Proteomes" id="UP000037178"/>
    </source>
</evidence>
<dbReference type="STRING" id="1675527.AIOL_003042"/>
<dbReference type="InterPro" id="IPR011990">
    <property type="entry name" value="TPR-like_helical_dom_sf"/>
</dbReference>
<dbReference type="Proteomes" id="UP000037178">
    <property type="component" value="Unassembled WGS sequence"/>
</dbReference>
<reference evidence="4 5" key="1">
    <citation type="submission" date="2015-06" db="EMBL/GenBank/DDBJ databases">
        <title>Draft genome sequence of an Alphaproteobacteria species associated to the Mediterranean sponge Oscarella lobularis.</title>
        <authorList>
            <person name="Jourda C."/>
            <person name="Santini S."/>
            <person name="Claverie J.-M."/>
        </authorList>
    </citation>
    <scope>NUCLEOTIDE SEQUENCE [LARGE SCALE GENOMIC DNA]</scope>
    <source>
        <strain evidence="4">IGS</strain>
    </source>
</reference>
<sequence length="186" mass="20848">MGALQHIFKRAVTVFLLCGGISQPIWAQEATLEDLLAQLADPATENWQQIERQIRTEWSRSGSAAMDLLLQRGEEALEASEFDVAFEHFSALTDHAPDFAEGWNLRATALFQQGYYGPALEDLRRALALNPQHFGALTGLAVILQDTQLFDEALEVWHMVEAMHPHRPEMRQAIEALEQKVGGARL</sequence>
<comment type="caution">
    <text evidence="4">The sequence shown here is derived from an EMBL/GenBank/DDBJ whole genome shotgun (WGS) entry which is preliminary data.</text>
</comment>